<organism evidence="3">
    <name type="scientific">Odontella aurita</name>
    <dbReference type="NCBI Taxonomy" id="265563"/>
    <lineage>
        <taxon>Eukaryota</taxon>
        <taxon>Sar</taxon>
        <taxon>Stramenopiles</taxon>
        <taxon>Ochrophyta</taxon>
        <taxon>Bacillariophyta</taxon>
        <taxon>Mediophyceae</taxon>
        <taxon>Biddulphiophycidae</taxon>
        <taxon>Eupodiscales</taxon>
        <taxon>Odontellaceae</taxon>
        <taxon>Odontella</taxon>
    </lineage>
</organism>
<evidence type="ECO:0000256" key="1">
    <source>
        <dbReference type="SAM" id="MobiDB-lite"/>
    </source>
</evidence>
<dbReference type="EMBL" id="HBKQ01004335">
    <property type="protein sequence ID" value="CAE2206748.1"/>
    <property type="molecule type" value="Transcribed_RNA"/>
</dbReference>
<protein>
    <submittedName>
        <fullName evidence="3">Uncharacterized protein</fullName>
    </submittedName>
</protein>
<sequence>MGLGTTCRLAALFYSGVLLNQSCATVRAFVPGASISSFSTEPHNFVGGTHFPREVRSSLELRMSLKPAAIPLMDSGKALARSGELLIDATSVMGLYGGGLSSAGANIRNAGDCVAQAAASCRFKTAAELVCDELREGATCLIEGVDKMKLAVEEARADKDADLAKAIENASKPLSVSGVSLEAAGAGIMQRAPVAQIGENMYNCGETLGSLAVAIGELSSSSEALESCQRMKFASEKMMEAGDNLRGIKPEKKPKGKAWIKG</sequence>
<reference evidence="3" key="1">
    <citation type="submission" date="2021-01" db="EMBL/GenBank/DDBJ databases">
        <authorList>
            <person name="Corre E."/>
            <person name="Pelletier E."/>
            <person name="Niang G."/>
            <person name="Scheremetjew M."/>
            <person name="Finn R."/>
            <person name="Kale V."/>
            <person name="Holt S."/>
            <person name="Cochrane G."/>
            <person name="Meng A."/>
            <person name="Brown T."/>
            <person name="Cohen L."/>
        </authorList>
    </citation>
    <scope>NUCLEOTIDE SEQUENCE</scope>
    <source>
        <strain evidence="3">Isolate 1302-5</strain>
    </source>
</reference>
<proteinExistence type="predicted"/>
<feature type="chain" id="PRO_5031544848" evidence="2">
    <location>
        <begin position="29"/>
        <end position="262"/>
    </location>
</feature>
<accession>A0A7S4HR12</accession>
<dbReference type="AlphaFoldDB" id="A0A7S4HR12"/>
<evidence type="ECO:0000313" key="3">
    <source>
        <dbReference type="EMBL" id="CAE2206748.1"/>
    </source>
</evidence>
<gene>
    <name evidence="3" type="ORF">OAUR00152_LOCUS2962</name>
</gene>
<feature type="signal peptide" evidence="2">
    <location>
        <begin position="1"/>
        <end position="28"/>
    </location>
</feature>
<keyword evidence="2" id="KW-0732">Signal</keyword>
<name>A0A7S4HR12_9STRA</name>
<feature type="region of interest" description="Disordered" evidence="1">
    <location>
        <begin position="243"/>
        <end position="262"/>
    </location>
</feature>
<evidence type="ECO:0000256" key="2">
    <source>
        <dbReference type="SAM" id="SignalP"/>
    </source>
</evidence>